<dbReference type="STRING" id="1385512.N784_03590"/>
<organism evidence="2 3">
    <name type="scientific">Pontibacillus litoralis JSM 072002</name>
    <dbReference type="NCBI Taxonomy" id="1385512"/>
    <lineage>
        <taxon>Bacteria</taxon>
        <taxon>Bacillati</taxon>
        <taxon>Bacillota</taxon>
        <taxon>Bacilli</taxon>
        <taxon>Bacillales</taxon>
        <taxon>Bacillaceae</taxon>
        <taxon>Pontibacillus</taxon>
    </lineage>
</organism>
<evidence type="ECO:0000313" key="2">
    <source>
        <dbReference type="EMBL" id="KGX86691.1"/>
    </source>
</evidence>
<evidence type="ECO:0000313" key="3">
    <source>
        <dbReference type="Proteomes" id="UP000030401"/>
    </source>
</evidence>
<dbReference type="eggNOG" id="ENOG5031XUS">
    <property type="taxonomic scope" value="Bacteria"/>
</dbReference>
<comment type="caution">
    <text evidence="2">The sequence shown here is derived from an EMBL/GenBank/DDBJ whole genome shotgun (WGS) entry which is preliminary data.</text>
</comment>
<dbReference type="InterPro" id="IPR014197">
    <property type="entry name" value="Sporulation_prot_YunB"/>
</dbReference>
<feature type="compositionally biased region" description="Low complexity" evidence="1">
    <location>
        <begin position="224"/>
        <end position="236"/>
    </location>
</feature>
<evidence type="ECO:0000256" key="1">
    <source>
        <dbReference type="SAM" id="MobiDB-lite"/>
    </source>
</evidence>
<dbReference type="Pfam" id="PF09560">
    <property type="entry name" value="Spore_YunB"/>
    <property type="match status" value="1"/>
</dbReference>
<dbReference type="NCBIfam" id="TIGR02832">
    <property type="entry name" value="spo_yunB"/>
    <property type="match status" value="1"/>
</dbReference>
<proteinExistence type="predicted"/>
<sequence>MSSVIGSLWIINESIEPKIMEIAQFRTDQLARDAIIEAVNKKVVDNLEPDDIVIVEKNKDGYISSVGWNTAMINRVQRDTYFRVQQYLERLEKGESLDSALDIDLDDEPETSREELLERPTLTQIPLGQATNNALLANLGPKIPVHFQTIGDVETTVSKERYDYGINSAEFEVSVNVKVRLRIVLPFSTDTTEVETNILVAQNAFNGEVPEFYNESQGGEGMNPSIEIPSSPLSSP</sequence>
<dbReference type="PIRSF" id="PIRSF021383">
    <property type="entry name" value="YunB"/>
    <property type="match status" value="1"/>
</dbReference>
<dbReference type="Proteomes" id="UP000030401">
    <property type="component" value="Unassembled WGS sequence"/>
</dbReference>
<dbReference type="AlphaFoldDB" id="A0A0A5G0Q3"/>
<feature type="region of interest" description="Disordered" evidence="1">
    <location>
        <begin position="213"/>
        <end position="236"/>
    </location>
</feature>
<keyword evidence="3" id="KW-1185">Reference proteome</keyword>
<name>A0A0A5G0Q3_9BACI</name>
<gene>
    <name evidence="2" type="ORF">N784_03590</name>
</gene>
<accession>A0A0A5G0Q3</accession>
<protein>
    <submittedName>
        <fullName evidence="2">Sporulation protein</fullName>
    </submittedName>
</protein>
<dbReference type="EMBL" id="AVPG01000011">
    <property type="protein sequence ID" value="KGX86691.1"/>
    <property type="molecule type" value="Genomic_DNA"/>
</dbReference>
<reference evidence="2 3" key="1">
    <citation type="submission" date="2013-08" db="EMBL/GenBank/DDBJ databases">
        <authorList>
            <person name="Huang J."/>
            <person name="Wang G."/>
        </authorList>
    </citation>
    <scope>NUCLEOTIDE SEQUENCE [LARGE SCALE GENOMIC DNA]</scope>
    <source>
        <strain evidence="2 3">JSM 072002</strain>
    </source>
</reference>